<keyword evidence="3 6" id="KW-0812">Transmembrane</keyword>
<dbReference type="GO" id="GO:0032979">
    <property type="term" value="P:protein insertion into mitochondrial inner membrane from matrix"/>
    <property type="evidence" value="ECO:0007669"/>
    <property type="project" value="TreeGrafter"/>
</dbReference>
<evidence type="ECO:0000256" key="2">
    <source>
        <dbReference type="ARBA" id="ARBA00009877"/>
    </source>
</evidence>
<dbReference type="InterPro" id="IPR028055">
    <property type="entry name" value="YidC/Oxa/ALB_C"/>
</dbReference>
<keyword evidence="4" id="KW-1133">Transmembrane helix</keyword>
<evidence type="ECO:0000256" key="5">
    <source>
        <dbReference type="ARBA" id="ARBA00023136"/>
    </source>
</evidence>
<evidence type="ECO:0000313" key="9">
    <source>
        <dbReference type="Proteomes" id="UP001280581"/>
    </source>
</evidence>
<dbReference type="GO" id="GO:0005743">
    <property type="term" value="C:mitochondrial inner membrane"/>
    <property type="evidence" value="ECO:0007669"/>
    <property type="project" value="TreeGrafter"/>
</dbReference>
<name>A0AAN6RMR3_9PLEO</name>
<comment type="caution">
    <text evidence="8">The sequence shown here is derived from an EMBL/GenBank/DDBJ whole genome shotgun (WGS) entry which is preliminary data.</text>
</comment>
<reference evidence="8 9" key="1">
    <citation type="submission" date="2021-02" db="EMBL/GenBank/DDBJ databases">
        <title>Genome assembly of Pseudopithomyces chartarum.</title>
        <authorList>
            <person name="Jauregui R."/>
            <person name="Singh J."/>
            <person name="Voisey C."/>
        </authorList>
    </citation>
    <scope>NUCLEOTIDE SEQUENCE [LARGE SCALE GENOMIC DNA]</scope>
    <source>
        <strain evidence="8 9">AGR01</strain>
    </source>
</reference>
<dbReference type="GO" id="GO:0032977">
    <property type="term" value="F:membrane insertase activity"/>
    <property type="evidence" value="ECO:0007669"/>
    <property type="project" value="InterPro"/>
</dbReference>
<feature type="domain" description="Membrane insertase YidC/Oxa/ALB C-terminal" evidence="7">
    <location>
        <begin position="131"/>
        <end position="302"/>
    </location>
</feature>
<dbReference type="Pfam" id="PF02096">
    <property type="entry name" value="60KD_IMP"/>
    <property type="match status" value="1"/>
</dbReference>
<evidence type="ECO:0000256" key="6">
    <source>
        <dbReference type="RuleBase" id="RU003945"/>
    </source>
</evidence>
<accession>A0AAN6RMR3</accession>
<evidence type="ECO:0000259" key="7">
    <source>
        <dbReference type="Pfam" id="PF02096"/>
    </source>
</evidence>
<evidence type="ECO:0000313" key="8">
    <source>
        <dbReference type="EMBL" id="KAK3216339.1"/>
    </source>
</evidence>
<comment type="similarity">
    <text evidence="2 6">Belongs to the OXA1/ALB3/YidC family.</text>
</comment>
<keyword evidence="5" id="KW-0472">Membrane</keyword>
<proteinExistence type="inferred from homology"/>
<comment type="subcellular location">
    <subcellularLocation>
        <location evidence="1 6">Membrane</location>
        <topology evidence="1 6">Multi-pass membrane protein</topology>
    </subcellularLocation>
</comment>
<evidence type="ECO:0000256" key="4">
    <source>
        <dbReference type="ARBA" id="ARBA00022989"/>
    </source>
</evidence>
<dbReference type="EMBL" id="WVTA01000002">
    <property type="protein sequence ID" value="KAK3216339.1"/>
    <property type="molecule type" value="Genomic_DNA"/>
</dbReference>
<dbReference type="AlphaFoldDB" id="A0AAN6RMR3"/>
<keyword evidence="9" id="KW-1185">Reference proteome</keyword>
<organism evidence="8 9">
    <name type="scientific">Pseudopithomyces chartarum</name>
    <dbReference type="NCBI Taxonomy" id="1892770"/>
    <lineage>
        <taxon>Eukaryota</taxon>
        <taxon>Fungi</taxon>
        <taxon>Dikarya</taxon>
        <taxon>Ascomycota</taxon>
        <taxon>Pezizomycotina</taxon>
        <taxon>Dothideomycetes</taxon>
        <taxon>Pleosporomycetidae</taxon>
        <taxon>Pleosporales</taxon>
        <taxon>Massarineae</taxon>
        <taxon>Didymosphaeriaceae</taxon>
        <taxon>Pseudopithomyces</taxon>
    </lineage>
</organism>
<evidence type="ECO:0000256" key="1">
    <source>
        <dbReference type="ARBA" id="ARBA00004141"/>
    </source>
</evidence>
<dbReference type="PANTHER" id="PTHR12428">
    <property type="entry name" value="OXA1"/>
    <property type="match status" value="1"/>
</dbReference>
<dbReference type="GO" id="GO:0033617">
    <property type="term" value="P:mitochondrial respiratory chain complex IV assembly"/>
    <property type="evidence" value="ECO:0007669"/>
    <property type="project" value="TreeGrafter"/>
</dbReference>
<protein>
    <recommendedName>
        <fullName evidence="7">Membrane insertase YidC/Oxa/ALB C-terminal domain-containing protein</fullName>
    </recommendedName>
</protein>
<dbReference type="PANTHER" id="PTHR12428:SF65">
    <property type="entry name" value="CYTOCHROME C OXIDASE ASSEMBLY PROTEIN COX18, MITOCHONDRIAL"/>
    <property type="match status" value="1"/>
</dbReference>
<sequence length="358" mass="40022">MLCTRLVRPPARQLLSRTSVTSSHALFIPRTRAFHASAPRKNAVLDALLYLPHEMMSLIHTQLPWYATIPLAAFIVRGVLVTTIGSRVRALIARYVGTQPVRQALAYQKRNQLMLQGGYSNPKQARTVIADAIKKETSELDKRWKCSIWGQVNWTFAQIPIFFTMAEVIRQMCGARDGLLSMGLQSLGMKSGTESVHGVIISDPSPWFQPSLASEGALWFPDLLSPDPFLPFVVSGLMFTNIWLSKNGMSADPEKVPRFTRMLRGTLMGVSLLIGPLCQDLPAALMLYWASSTTSVIMWNWWLDWKYPAPKDFLACKRPLQLLGERKGNAKVMPGLGLPMAKAKTVLTQAQGKRRQRS</sequence>
<gene>
    <name evidence="8" type="ORF">GRF29_8g3003005</name>
</gene>
<dbReference type="Proteomes" id="UP001280581">
    <property type="component" value="Unassembled WGS sequence"/>
</dbReference>
<evidence type="ECO:0000256" key="3">
    <source>
        <dbReference type="ARBA" id="ARBA00022692"/>
    </source>
</evidence>
<dbReference type="InterPro" id="IPR001708">
    <property type="entry name" value="YidC/ALB3/OXA1/COX18"/>
</dbReference>